<keyword evidence="2" id="KW-1185">Reference proteome</keyword>
<sequence length="69" mass="8131">MKTPAHILELLHKAEKNGADLSSPKSVVTYWLTLGEKENILWFYKPNSVEFDFDKYTRAVREMKERKSD</sequence>
<dbReference type="KEGG" id="pmar:B0X71_11020"/>
<dbReference type="RefSeq" id="WP_077589448.1">
    <property type="nucleotide sequence ID" value="NZ_CP019640.1"/>
</dbReference>
<evidence type="ECO:0000313" key="2">
    <source>
        <dbReference type="Proteomes" id="UP000188184"/>
    </source>
</evidence>
<protein>
    <submittedName>
        <fullName evidence="1">Uncharacterized protein</fullName>
    </submittedName>
</protein>
<dbReference type="EMBL" id="CP019640">
    <property type="protein sequence ID" value="AQQ53551.1"/>
    <property type="molecule type" value="Genomic_DNA"/>
</dbReference>
<name>A0A1Q2KZD4_9BACL</name>
<proteinExistence type="predicted"/>
<accession>A0A1Q2KZD4</accession>
<evidence type="ECO:0000313" key="1">
    <source>
        <dbReference type="EMBL" id="AQQ53551.1"/>
    </source>
</evidence>
<organism evidence="1 2">
    <name type="scientific">Planococcus lenghuensis</name>
    <dbReference type="NCBI Taxonomy" id="2213202"/>
    <lineage>
        <taxon>Bacteria</taxon>
        <taxon>Bacillati</taxon>
        <taxon>Bacillota</taxon>
        <taxon>Bacilli</taxon>
        <taxon>Bacillales</taxon>
        <taxon>Caryophanaceae</taxon>
        <taxon>Planococcus</taxon>
    </lineage>
</organism>
<dbReference type="AlphaFoldDB" id="A0A1Q2KZD4"/>
<reference evidence="1 2" key="1">
    <citation type="submission" date="2017-02" db="EMBL/GenBank/DDBJ databases">
        <title>The complete genomic sequence of a novel cold adapted crude oil-degrading bacterium Planococcus qaidamina Y42.</title>
        <authorList>
            <person name="Yang R."/>
        </authorList>
    </citation>
    <scope>NUCLEOTIDE SEQUENCE [LARGE SCALE GENOMIC DNA]</scope>
    <source>
        <strain evidence="1 2">Y42</strain>
    </source>
</reference>
<dbReference type="Proteomes" id="UP000188184">
    <property type="component" value="Chromosome"/>
</dbReference>
<dbReference type="OrthoDB" id="2428316at2"/>
<gene>
    <name evidence="1" type="ORF">B0X71_11020</name>
</gene>